<dbReference type="InterPro" id="IPR005064">
    <property type="entry name" value="BUG"/>
</dbReference>
<accession>V8QLW5</accession>
<dbReference type="InterPro" id="IPR042100">
    <property type="entry name" value="Bug_dom1"/>
</dbReference>
<dbReference type="HOGENOM" id="CLU_045683_0_0_4"/>
<dbReference type="AlphaFoldDB" id="V8QLW5"/>
<dbReference type="eggNOG" id="COG3181">
    <property type="taxonomic scope" value="Bacteria"/>
</dbReference>
<sequence length="332" mass="35108">MQITISKRWRQTIRATLFTITGLASLVPVSATYAAYPERPIRLIVPFAPGGGTDMISRLIAEGMSKDLHQTIIVENKPGAGTTIGSDEVARAKPDGYTLLMATFAHVVNPYLHPKLPYDTDKAFAAISMIGHSPNVLVVKPDSPIKSVKALIEAAKQKPGTLTYASQGVGTSAHLAGEMLESLAKVNMSHVPYRGAGPALNDLLGGHVDMMFGTAAAVGPSLEAGTLRALGVTSAERSPKLPDIPTIAESGVPDYVLDAWYGLYAPAGTPADVIEKLNAAAHKAANDETFRAKVQGEGLVISTGTPKDLDDYIKGEQARWKKVISASNITLD</sequence>
<dbReference type="Gene3D" id="3.40.190.150">
    <property type="entry name" value="Bordetella uptake gene, domain 1"/>
    <property type="match status" value="1"/>
</dbReference>
<dbReference type="Gene3D" id="3.40.190.10">
    <property type="entry name" value="Periplasmic binding protein-like II"/>
    <property type="match status" value="1"/>
</dbReference>
<evidence type="ECO:0000313" key="3">
    <source>
        <dbReference type="Proteomes" id="UP000018733"/>
    </source>
</evidence>
<dbReference type="PIRSF" id="PIRSF017082">
    <property type="entry name" value="YflP"/>
    <property type="match status" value="1"/>
</dbReference>
<keyword evidence="3" id="KW-1185">Reference proteome</keyword>
<dbReference type="Pfam" id="PF03401">
    <property type="entry name" value="TctC"/>
    <property type="match status" value="1"/>
</dbReference>
<organism evidence="2 3">
    <name type="scientific">Advenella kashmirensis W13003</name>
    <dbReference type="NCBI Taxonomy" id="1424334"/>
    <lineage>
        <taxon>Bacteria</taxon>
        <taxon>Pseudomonadati</taxon>
        <taxon>Pseudomonadota</taxon>
        <taxon>Betaproteobacteria</taxon>
        <taxon>Burkholderiales</taxon>
        <taxon>Alcaligenaceae</taxon>
    </lineage>
</organism>
<dbReference type="PANTHER" id="PTHR42928:SF5">
    <property type="entry name" value="BLR1237 PROTEIN"/>
    <property type="match status" value="1"/>
</dbReference>
<dbReference type="PATRIC" id="fig|1424334.3.peg.3951"/>
<protein>
    <submittedName>
        <fullName evidence="2">MFS transporter</fullName>
    </submittedName>
</protein>
<evidence type="ECO:0000256" key="1">
    <source>
        <dbReference type="ARBA" id="ARBA00006987"/>
    </source>
</evidence>
<dbReference type="CDD" id="cd13578">
    <property type="entry name" value="PBP2_Bug27"/>
    <property type="match status" value="1"/>
</dbReference>
<comment type="similarity">
    <text evidence="1">Belongs to the UPF0065 (bug) family.</text>
</comment>
<dbReference type="Proteomes" id="UP000018733">
    <property type="component" value="Unassembled WGS sequence"/>
</dbReference>
<comment type="caution">
    <text evidence="2">The sequence shown here is derived from an EMBL/GenBank/DDBJ whole genome shotgun (WGS) entry which is preliminary data.</text>
</comment>
<reference evidence="2 3" key="1">
    <citation type="journal article" date="2014" name="Genome Announc.">
        <title>Draft Genome Sequence of Advenella kashmirensis Strain W13003, a Polycyclic Aromatic Hydrocarbon-Degrading Bacterium.</title>
        <authorList>
            <person name="Wang X."/>
            <person name="Jin D."/>
            <person name="Zhou L."/>
            <person name="Wu L."/>
            <person name="An W."/>
            <person name="Zhao L."/>
        </authorList>
    </citation>
    <scope>NUCLEOTIDE SEQUENCE [LARGE SCALE GENOMIC DNA]</scope>
    <source>
        <strain evidence="2 3">W13003</strain>
    </source>
</reference>
<dbReference type="EMBL" id="AYXT01000013">
    <property type="protein sequence ID" value="ETF00637.1"/>
    <property type="molecule type" value="Genomic_DNA"/>
</dbReference>
<evidence type="ECO:0000313" key="2">
    <source>
        <dbReference type="EMBL" id="ETF00637.1"/>
    </source>
</evidence>
<name>V8QLW5_9BURK</name>
<dbReference type="STRING" id="1424334.W822_19690"/>
<dbReference type="SUPFAM" id="SSF53850">
    <property type="entry name" value="Periplasmic binding protein-like II"/>
    <property type="match status" value="1"/>
</dbReference>
<proteinExistence type="inferred from homology"/>
<gene>
    <name evidence="2" type="ORF">W822_19690</name>
</gene>
<dbReference type="PANTHER" id="PTHR42928">
    <property type="entry name" value="TRICARBOXYLATE-BINDING PROTEIN"/>
    <property type="match status" value="1"/>
</dbReference>